<dbReference type="PRINTS" id="PR01441">
    <property type="entry name" value="CELLSNTHASEC"/>
</dbReference>
<evidence type="ECO:0000256" key="6">
    <source>
        <dbReference type="ARBA" id="ARBA00022916"/>
    </source>
</evidence>
<keyword evidence="5" id="KW-0802">TPR repeat</keyword>
<evidence type="ECO:0000256" key="7">
    <source>
        <dbReference type="SAM" id="MobiDB-lite"/>
    </source>
</evidence>
<dbReference type="UniPathway" id="UPA00694"/>
<reference evidence="10 11" key="1">
    <citation type="submission" date="2017-09" db="EMBL/GenBank/DDBJ databases">
        <title>FDA dAtabase for Regulatory Grade micrObial Sequences (FDA-ARGOS): Supporting development and validation of Infectious Disease Dx tests.</title>
        <authorList>
            <person name="Minogue T."/>
            <person name="Wolcott M."/>
            <person name="Wasieloski L."/>
            <person name="Aguilar W."/>
            <person name="Moore D."/>
            <person name="Tallon L."/>
            <person name="Sadzewicz L."/>
            <person name="Ott S."/>
            <person name="Zhao X."/>
            <person name="Nagaraj S."/>
            <person name="Vavikolanu K."/>
            <person name="Aluvathingal J."/>
            <person name="Nadendla S."/>
            <person name="Sichtig H."/>
        </authorList>
    </citation>
    <scope>NUCLEOTIDE SEQUENCE [LARGE SCALE GENOMIC DNA]</scope>
    <source>
        <strain evidence="10 11">FDAARGOS_392</strain>
    </source>
</reference>
<keyword evidence="6" id="KW-0135">Cellulose biosynthesis</keyword>
<feature type="domain" description="Cellulose synthase operon C C-terminal" evidence="9">
    <location>
        <begin position="919"/>
        <end position="1271"/>
    </location>
</feature>
<evidence type="ECO:0000313" key="11">
    <source>
        <dbReference type="Proteomes" id="UP000217979"/>
    </source>
</evidence>
<dbReference type="PANTHER" id="PTHR12558:SF13">
    <property type="entry name" value="CELL DIVISION CYCLE PROTEIN 27 HOMOLOG"/>
    <property type="match status" value="1"/>
</dbReference>
<dbReference type="GO" id="GO:0019867">
    <property type="term" value="C:outer membrane"/>
    <property type="evidence" value="ECO:0007669"/>
    <property type="project" value="InterPro"/>
</dbReference>
<dbReference type="Pfam" id="PF13432">
    <property type="entry name" value="TPR_16"/>
    <property type="match status" value="2"/>
</dbReference>
<dbReference type="SUPFAM" id="SSF48452">
    <property type="entry name" value="TPR-like"/>
    <property type="match status" value="3"/>
</dbReference>
<feature type="region of interest" description="Disordered" evidence="7">
    <location>
        <begin position="447"/>
        <end position="468"/>
    </location>
</feature>
<organism evidence="10 11">
    <name type="scientific">Cedecea neteri</name>
    <dbReference type="NCBI Taxonomy" id="158822"/>
    <lineage>
        <taxon>Bacteria</taxon>
        <taxon>Pseudomonadati</taxon>
        <taxon>Pseudomonadota</taxon>
        <taxon>Gammaproteobacteria</taxon>
        <taxon>Enterobacterales</taxon>
        <taxon>Enterobacteriaceae</taxon>
        <taxon>Cedecea</taxon>
    </lineage>
</organism>
<evidence type="ECO:0000256" key="8">
    <source>
        <dbReference type="SAM" id="SignalP"/>
    </source>
</evidence>
<evidence type="ECO:0000259" key="9">
    <source>
        <dbReference type="Pfam" id="PF05420"/>
    </source>
</evidence>
<proteinExistence type="predicted"/>
<evidence type="ECO:0000256" key="2">
    <source>
        <dbReference type="ARBA" id="ARBA00005186"/>
    </source>
</evidence>
<dbReference type="InterPro" id="IPR003921">
    <property type="entry name" value="Cell_synth_C"/>
</dbReference>
<gene>
    <name evidence="10" type="ORF">CO704_24445</name>
</gene>
<dbReference type="InterPro" id="IPR011990">
    <property type="entry name" value="TPR-like_helical_dom_sf"/>
</dbReference>
<evidence type="ECO:0000256" key="3">
    <source>
        <dbReference type="ARBA" id="ARBA00022729"/>
    </source>
</evidence>
<comment type="function">
    <text evidence="1">Required for maximal bacterial cellulose synthesis.</text>
</comment>
<evidence type="ECO:0000256" key="4">
    <source>
        <dbReference type="ARBA" id="ARBA00022737"/>
    </source>
</evidence>
<dbReference type="Pfam" id="PF05420">
    <property type="entry name" value="BCSC_C"/>
    <property type="match status" value="1"/>
</dbReference>
<keyword evidence="3 8" id="KW-0732">Signal</keyword>
<dbReference type="Gene3D" id="1.25.40.10">
    <property type="entry name" value="Tetratricopeptide repeat domain"/>
    <property type="match status" value="5"/>
</dbReference>
<dbReference type="PANTHER" id="PTHR12558">
    <property type="entry name" value="CELL DIVISION CYCLE 16,23,27"/>
    <property type="match status" value="1"/>
</dbReference>
<dbReference type="Proteomes" id="UP000217979">
    <property type="component" value="Chromosome"/>
</dbReference>
<comment type="pathway">
    <text evidence="2">Glycan metabolism; bacterial cellulose biosynthesis.</text>
</comment>
<protein>
    <recommendedName>
        <fullName evidence="9">Cellulose synthase operon C C-terminal domain-containing protein</fullName>
    </recommendedName>
</protein>
<dbReference type="GO" id="GO:0006011">
    <property type="term" value="P:UDP-alpha-D-glucose metabolic process"/>
    <property type="evidence" value="ECO:0007669"/>
    <property type="project" value="InterPro"/>
</dbReference>
<dbReference type="RefSeq" id="WP_061273290.1">
    <property type="nucleotide sequence ID" value="NZ_CP023525.1"/>
</dbReference>
<dbReference type="AlphaFoldDB" id="A0A291E510"/>
<feature type="chain" id="PRO_5012674196" description="Cellulose synthase operon C C-terminal domain-containing protein" evidence="8">
    <location>
        <begin position="29"/>
        <end position="1274"/>
    </location>
</feature>
<dbReference type="SMART" id="SM00028">
    <property type="entry name" value="TPR"/>
    <property type="match status" value="5"/>
</dbReference>
<feature type="signal peptide" evidence="8">
    <location>
        <begin position="1"/>
        <end position="28"/>
    </location>
</feature>
<evidence type="ECO:0000313" key="10">
    <source>
        <dbReference type="EMBL" id="ATF95002.1"/>
    </source>
</evidence>
<dbReference type="GO" id="GO:0030244">
    <property type="term" value="P:cellulose biosynthetic process"/>
    <property type="evidence" value="ECO:0007669"/>
    <property type="project" value="UniProtKB-KW"/>
</dbReference>
<dbReference type="InterPro" id="IPR008410">
    <property type="entry name" value="BCSC_C"/>
</dbReference>
<evidence type="ECO:0000256" key="1">
    <source>
        <dbReference type="ARBA" id="ARBA00003476"/>
    </source>
</evidence>
<evidence type="ECO:0000256" key="5">
    <source>
        <dbReference type="ARBA" id="ARBA00022803"/>
    </source>
</evidence>
<dbReference type="EMBL" id="CP023525">
    <property type="protein sequence ID" value="ATF95002.1"/>
    <property type="molecule type" value="Genomic_DNA"/>
</dbReference>
<name>A0A291E510_9ENTR</name>
<dbReference type="InterPro" id="IPR019734">
    <property type="entry name" value="TPR_rpt"/>
</dbReference>
<keyword evidence="4" id="KW-0677">Repeat</keyword>
<dbReference type="Pfam" id="PF14559">
    <property type="entry name" value="TPR_19"/>
    <property type="match status" value="1"/>
</dbReference>
<accession>A0A291E510</accession>
<sequence length="1274" mass="137180">MKNKKNTGRWSTLCLSGALTLAAASAQAADNNPALKALFDQANYWHDKSHDELAREALKKVLMVDANNTQAFYLMSLWAQQAGDLKTAAEWRARLVAVSPQDPNLQALDNAKQVQQIPRGQLALARQQARSGNVSAALSTWRTMFTGDQPPSGLAPEYYLTMAGDKSLYPQAVNGLRQFIAQNPQDNGARIALGKILTFQESTRREGIGMLQEMASGSPDADKALRQALLWLGPTAGDEQFYQTWLQRHPDDKDIQNHYRDAIGGVAKGAGFNELNSGNTDAARSQFEQVLQTNPQDADALAGMGYIAQKRGDYAAAAQYLNRAANMGGDQSAERKQQADDAAFYGQLAAAQAAYKQGNVSQALALSAPLADQSGEHGTAAKLFRADVLRHNKDYPQAEQTLRNLLAEQPNNGPARENLYYVLRDANKAAEAQSILQTLPAELQARLQPRSGGGNPADPIRRQAQQAAASGNIPQAIAILRQGMGRMPSDPWLRLDLARLLQKQGNTAEAADLMQPAFRPGATSSEIYAAALFASENNAWPQAQSLLSRIPAGSRNSDIRELGQRVNYNLQIGVAGRYLAQGDNVAAANTLKALAVTPPQNPDDAGKLARMLAQSGDINGAVAVVRSNMRRGVQGNAGDYADQISVLNQAGLNGEAQAFLANPELQAHSTSAQLASIRNGYVINEVDQLRTQGNYAAAYDKLIRAMQSDPQNTDLMFAMARLYQSGKMNKEAGVVYDYLMTRDTPNQDARSGAIDVALAGNDVDKAKQLAAGLRAHDTPDRLILLARVAEAEGNHQQAMSYLRTARGKLTGIEGSDSGVTPTIGGLALADNPFMTTSPGHGASTNVYGQTAMPWQVTQQTRSPEASPPGIARQDLPVENANAGMLRQVNSMMEQLTDKTATWALGSVSVRSRDGESGLSKMTEARAPLQWSTVPFGDSRFDINITPVTLNAGNSSDEASTRFGTGALIQGLVAESLSSTPPTILPTVPSQGSQSASGVEVGMALTGNQYKLDVGSTPLGQDLNTLVGGVQWSPQLTDYLKLILTGERRAVVDSLLSYVGVKDKYSGEKWGQVTKNGGNALLSYDNGDAGFYAGMGLYNYIGSNVPSNQSVSGSAGVYLRPYHFDDRELKAGVSMSYMDFSKNLSYFSYGQGGYFSPQNYISVSFPVDYTQKYDNWKMSVGASVGYQSYSQDQSAYFPNDPELQGALEDYVARGMAKEAFYQGGSQNGLGYTLRASADYNVNKDMTIGGRVGYDTFGNYNESTAQLYLRYLLGDH</sequence>